<organism evidence="3 4">
    <name type="scientific">Streptococcus urinalis 2285-97</name>
    <dbReference type="NCBI Taxonomy" id="764291"/>
    <lineage>
        <taxon>Bacteria</taxon>
        <taxon>Bacillati</taxon>
        <taxon>Bacillota</taxon>
        <taxon>Bacilli</taxon>
        <taxon>Lactobacillales</taxon>
        <taxon>Streptococcaceae</taxon>
        <taxon>Streptococcus</taxon>
    </lineage>
</organism>
<dbReference type="Pfam" id="PF00497">
    <property type="entry name" value="SBP_bac_3"/>
    <property type="match status" value="1"/>
</dbReference>
<dbReference type="EMBL" id="AEUZ02000001">
    <property type="protein sequence ID" value="EHJ56476.1"/>
    <property type="molecule type" value="Genomic_DNA"/>
</dbReference>
<keyword evidence="4" id="KW-1185">Reference proteome</keyword>
<dbReference type="SMART" id="SM00062">
    <property type="entry name" value="PBPb"/>
    <property type="match status" value="1"/>
</dbReference>
<dbReference type="RefSeq" id="WP_006739234.1">
    <property type="nucleotide sequence ID" value="NZ_AEUZ02000001.1"/>
</dbReference>
<dbReference type="STRING" id="764291.STRUR_0474"/>
<keyword evidence="1" id="KW-0732">Signal</keyword>
<reference evidence="3 4" key="1">
    <citation type="journal article" date="2014" name="Int. J. Syst. Evol. Microbiol.">
        <title>Phylogenomics and the dynamic genome evolution of the genus Streptococcus.</title>
        <authorList>
            <consortium name="The Broad Institute Genome Sequencing Platform"/>
            <person name="Richards V.P."/>
            <person name="Palmer S.R."/>
            <person name="Pavinski Bitar P.D."/>
            <person name="Qin X."/>
            <person name="Weinstock G.M."/>
            <person name="Highlander S.K."/>
            <person name="Town C.D."/>
            <person name="Burne R.A."/>
            <person name="Stanhope M.J."/>
        </authorList>
    </citation>
    <scope>NUCLEOTIDE SEQUENCE [LARGE SCALE GENOMIC DNA]</scope>
    <source>
        <strain evidence="3 4">2285-97</strain>
    </source>
</reference>
<protein>
    <submittedName>
        <fullName evidence="3">ABC transporter, substrate-binding protein, family 3</fullName>
    </submittedName>
</protein>
<dbReference type="PANTHER" id="PTHR35936:SF19">
    <property type="entry name" value="AMINO-ACID-BINDING PROTEIN YXEM-RELATED"/>
    <property type="match status" value="1"/>
</dbReference>
<accession>G5KCN9</accession>
<dbReference type="eggNOG" id="COG0834">
    <property type="taxonomic scope" value="Bacteria"/>
</dbReference>
<name>G5KCN9_9STRE</name>
<sequence>MKKTILGSLFLALVTFFLVTILNVVSANEKKTIVVATDSDTKPFTYRDNDSFKGYDIDVLKAIFENSKDYQLEFQTTAFSSILTGIDSGRYQIAANDFNYNSDRAKKYYFSKPISQSHYAIASKKKSVPTHLKNLSGKSTEGVAGSNYVQVLENWNKNHDNEKPIKIKYVSASSPFTQRIQDLEQGKIDFLMYDNISLNQAIDDQGFQLYTAILKDKVSHKKEGKEYLLFVKTKEGKELQRVVNKGILKLQRNGKLALLQKKYFKK</sequence>
<dbReference type="SUPFAM" id="SSF53850">
    <property type="entry name" value="Periplasmic binding protein-like II"/>
    <property type="match status" value="1"/>
</dbReference>
<proteinExistence type="predicted"/>
<feature type="domain" description="Solute-binding protein family 3/N-terminal" evidence="2">
    <location>
        <begin position="32"/>
        <end position="266"/>
    </location>
</feature>
<gene>
    <name evidence="3" type="ORF">STRUR_0474</name>
</gene>
<evidence type="ECO:0000259" key="2">
    <source>
        <dbReference type="SMART" id="SM00062"/>
    </source>
</evidence>
<evidence type="ECO:0000256" key="1">
    <source>
        <dbReference type="ARBA" id="ARBA00022729"/>
    </source>
</evidence>
<evidence type="ECO:0000313" key="3">
    <source>
        <dbReference type="EMBL" id="EHJ56476.1"/>
    </source>
</evidence>
<dbReference type="InterPro" id="IPR001638">
    <property type="entry name" value="Solute-binding_3/MltF_N"/>
</dbReference>
<evidence type="ECO:0000313" key="4">
    <source>
        <dbReference type="Proteomes" id="UP000005388"/>
    </source>
</evidence>
<dbReference type="PANTHER" id="PTHR35936">
    <property type="entry name" value="MEMBRANE-BOUND LYTIC MUREIN TRANSGLYCOSYLASE F"/>
    <property type="match status" value="1"/>
</dbReference>
<comment type="caution">
    <text evidence="3">The sequence shown here is derived from an EMBL/GenBank/DDBJ whole genome shotgun (WGS) entry which is preliminary data.</text>
</comment>
<dbReference type="Gene3D" id="3.40.190.10">
    <property type="entry name" value="Periplasmic binding protein-like II"/>
    <property type="match status" value="2"/>
</dbReference>
<dbReference type="AlphaFoldDB" id="G5KCN9"/>
<dbReference type="Proteomes" id="UP000005388">
    <property type="component" value="Unassembled WGS sequence"/>
</dbReference>